<dbReference type="AlphaFoldDB" id="A0A8H3GDG2"/>
<proteinExistence type="predicted"/>
<dbReference type="EMBL" id="CAJPDT010000107">
    <property type="protein sequence ID" value="CAF9938331.1"/>
    <property type="molecule type" value="Genomic_DNA"/>
</dbReference>
<sequence>MAKKSRKSAVNQSEDSASIAETACPTLRQDADLWYRILVLLHDLSNIGSDLSAEKRLSSTTHELYISAPYFTDSEAVKIRTTAIANITQAARMEDQRAKSFKARSSSIEMIPLEEAIHKRLADFFDKRKASGDSRPCGPHDMFPIYQSAFGIAKEELKDKRFLSRLRRTGLGDSKSQQGSAASR</sequence>
<dbReference type="OrthoDB" id="2740448at2759"/>
<keyword evidence="2" id="KW-1185">Reference proteome</keyword>
<organism evidence="1 2">
    <name type="scientific">Imshaugia aleurites</name>
    <dbReference type="NCBI Taxonomy" id="172621"/>
    <lineage>
        <taxon>Eukaryota</taxon>
        <taxon>Fungi</taxon>
        <taxon>Dikarya</taxon>
        <taxon>Ascomycota</taxon>
        <taxon>Pezizomycotina</taxon>
        <taxon>Lecanoromycetes</taxon>
        <taxon>OSLEUM clade</taxon>
        <taxon>Lecanoromycetidae</taxon>
        <taxon>Lecanorales</taxon>
        <taxon>Lecanorineae</taxon>
        <taxon>Parmeliaceae</taxon>
        <taxon>Imshaugia</taxon>
    </lineage>
</organism>
<dbReference type="Proteomes" id="UP000664534">
    <property type="component" value="Unassembled WGS sequence"/>
</dbReference>
<name>A0A8H3GDG2_9LECA</name>
<evidence type="ECO:0000313" key="1">
    <source>
        <dbReference type="EMBL" id="CAF9938331.1"/>
    </source>
</evidence>
<accession>A0A8H3GDG2</accession>
<comment type="caution">
    <text evidence="1">The sequence shown here is derived from an EMBL/GenBank/DDBJ whole genome shotgun (WGS) entry which is preliminary data.</text>
</comment>
<evidence type="ECO:0000313" key="2">
    <source>
        <dbReference type="Proteomes" id="UP000664534"/>
    </source>
</evidence>
<protein>
    <submittedName>
        <fullName evidence="1">Uncharacterized protein</fullName>
    </submittedName>
</protein>
<gene>
    <name evidence="1" type="ORF">IMSHALPRED_000765</name>
</gene>
<reference evidence="1" key="1">
    <citation type="submission" date="2021-03" db="EMBL/GenBank/DDBJ databases">
        <authorList>
            <person name="Tagirdzhanova G."/>
        </authorList>
    </citation>
    <scope>NUCLEOTIDE SEQUENCE</scope>
</reference>